<name>A0AA36NDM0_9DINO</name>
<evidence type="ECO:0000256" key="2">
    <source>
        <dbReference type="SAM" id="MobiDB-lite"/>
    </source>
</evidence>
<protein>
    <submittedName>
        <fullName evidence="3">Uncharacterized protein</fullName>
    </submittedName>
</protein>
<sequence length="455" mass="50098">MDELLPNPDDCSKFEPNAFKKEKCKQCGRPWTEHKGVISEEHLQNFLKLKQKAQEDKDKKEAEAQQAIAAKKAAKKRASQDANDDWFLEDDKKAPAVLDYDSDDDVGFRMFGQDSLPAEMFGRKSETVREVKVVNLIDWGECDIADKEEAFGAGEATGSSVSTRAPPVEARPLEQPGDFSFQEPSKPAFQHGGHGNQDMLTEIQHLRQMLADANEEKAIQVAIVRDEVVEKQQQVAELTRQKNEMEAMLREARAKLDSCEDKEATVKVDQVEAACQAERLEAENHAEKVDKAEAEQLAARLAEAEAKLEAAQVQLAAMPAPAPAELPAVSSGDAPEALRAASELWELCSRTCRTLGLEGEASETAASTASDSLQAELQRCRERAATAASAAEQAAAERRQLTAKLEELERRPAASPQALRDVRLHAEQQLAWVLQRMSVSHNHQAELQKLGSVSA</sequence>
<comment type="caution">
    <text evidence="3">The sequence shown here is derived from an EMBL/GenBank/DDBJ whole genome shotgun (WGS) entry which is preliminary data.</text>
</comment>
<feature type="region of interest" description="Disordered" evidence="2">
    <location>
        <begin position="153"/>
        <end position="182"/>
    </location>
</feature>
<dbReference type="EMBL" id="CAUJNA010003485">
    <property type="protein sequence ID" value="CAJ1403222.1"/>
    <property type="molecule type" value="Genomic_DNA"/>
</dbReference>
<keyword evidence="1" id="KW-0175">Coiled coil</keyword>
<dbReference type="Proteomes" id="UP001178507">
    <property type="component" value="Unassembled WGS sequence"/>
</dbReference>
<evidence type="ECO:0000256" key="1">
    <source>
        <dbReference type="SAM" id="Coils"/>
    </source>
</evidence>
<reference evidence="3" key="1">
    <citation type="submission" date="2023-08" db="EMBL/GenBank/DDBJ databases">
        <authorList>
            <person name="Chen Y."/>
            <person name="Shah S."/>
            <person name="Dougan E. K."/>
            <person name="Thang M."/>
            <person name="Chan C."/>
        </authorList>
    </citation>
    <scope>NUCLEOTIDE SEQUENCE</scope>
</reference>
<organism evidence="3 4">
    <name type="scientific">Effrenium voratum</name>
    <dbReference type="NCBI Taxonomy" id="2562239"/>
    <lineage>
        <taxon>Eukaryota</taxon>
        <taxon>Sar</taxon>
        <taxon>Alveolata</taxon>
        <taxon>Dinophyceae</taxon>
        <taxon>Suessiales</taxon>
        <taxon>Symbiodiniaceae</taxon>
        <taxon>Effrenium</taxon>
    </lineage>
</organism>
<feature type="region of interest" description="Disordered" evidence="2">
    <location>
        <begin position="52"/>
        <end position="87"/>
    </location>
</feature>
<keyword evidence="4" id="KW-1185">Reference proteome</keyword>
<feature type="coiled-coil region" evidence="1">
    <location>
        <begin position="196"/>
        <end position="314"/>
    </location>
</feature>
<accession>A0AA36NDM0</accession>
<feature type="compositionally biased region" description="Basic and acidic residues" evidence="2">
    <location>
        <begin position="52"/>
        <end position="63"/>
    </location>
</feature>
<evidence type="ECO:0000313" key="3">
    <source>
        <dbReference type="EMBL" id="CAJ1403222.1"/>
    </source>
</evidence>
<gene>
    <name evidence="3" type="ORF">EVOR1521_LOCUS25946</name>
</gene>
<proteinExistence type="predicted"/>
<evidence type="ECO:0000313" key="4">
    <source>
        <dbReference type="Proteomes" id="UP001178507"/>
    </source>
</evidence>
<dbReference type="AlphaFoldDB" id="A0AA36NDM0"/>